<dbReference type="Proteomes" id="UP001497382">
    <property type="component" value="Unassembled WGS sequence"/>
</dbReference>
<gene>
    <name evidence="1" type="ORF">LARSCL_LOCUS22747</name>
    <name evidence="2" type="ORF">LARSCL_LOCUS22773</name>
    <name evidence="3" type="ORF">LARSCL_LOCUS22774</name>
</gene>
<dbReference type="EMBL" id="CAXIEN010000947">
    <property type="protein sequence ID" value="CAL1301909.1"/>
    <property type="molecule type" value="Genomic_DNA"/>
</dbReference>
<evidence type="ECO:0000313" key="1">
    <source>
        <dbReference type="EMBL" id="CAL1301867.1"/>
    </source>
</evidence>
<dbReference type="EMBL" id="CAXIEN010000899">
    <property type="protein sequence ID" value="CAL1301867.1"/>
    <property type="molecule type" value="Genomic_DNA"/>
</dbReference>
<keyword evidence="4" id="KW-1185">Reference proteome</keyword>
<comment type="caution">
    <text evidence="3">The sequence shown here is derived from an EMBL/GenBank/DDBJ whole genome shotgun (WGS) entry which is preliminary data.</text>
</comment>
<dbReference type="EMBL" id="CAXIEN010000951">
    <property type="protein sequence ID" value="CAL1301917.1"/>
    <property type="molecule type" value="Genomic_DNA"/>
</dbReference>
<evidence type="ECO:0000313" key="3">
    <source>
        <dbReference type="EMBL" id="CAL1301917.1"/>
    </source>
</evidence>
<name>A0AAV2C072_9ARAC</name>
<proteinExistence type="predicted"/>
<evidence type="ECO:0000313" key="2">
    <source>
        <dbReference type="EMBL" id="CAL1301909.1"/>
    </source>
</evidence>
<accession>A0AAV2C072</accession>
<protein>
    <submittedName>
        <fullName evidence="3">Uncharacterized protein</fullName>
    </submittedName>
</protein>
<evidence type="ECO:0000313" key="4">
    <source>
        <dbReference type="Proteomes" id="UP001497382"/>
    </source>
</evidence>
<sequence length="12" mass="1324">MSVISSFLKKAI</sequence>
<reference evidence="3 4" key="1">
    <citation type="submission" date="2024-04" db="EMBL/GenBank/DDBJ databases">
        <authorList>
            <person name="Rising A."/>
            <person name="Reimegard J."/>
            <person name="Sonavane S."/>
            <person name="Akerstrom W."/>
            <person name="Nylinder S."/>
            <person name="Hedman E."/>
            <person name="Kallberg Y."/>
        </authorList>
    </citation>
    <scope>NUCLEOTIDE SEQUENCE [LARGE SCALE GENOMIC DNA]</scope>
</reference>
<organism evidence="3 4">
    <name type="scientific">Larinioides sclopetarius</name>
    <dbReference type="NCBI Taxonomy" id="280406"/>
    <lineage>
        <taxon>Eukaryota</taxon>
        <taxon>Metazoa</taxon>
        <taxon>Ecdysozoa</taxon>
        <taxon>Arthropoda</taxon>
        <taxon>Chelicerata</taxon>
        <taxon>Arachnida</taxon>
        <taxon>Araneae</taxon>
        <taxon>Araneomorphae</taxon>
        <taxon>Entelegynae</taxon>
        <taxon>Araneoidea</taxon>
        <taxon>Araneidae</taxon>
        <taxon>Larinioides</taxon>
    </lineage>
</organism>